<keyword evidence="2" id="KW-1185">Reference proteome</keyword>
<dbReference type="EMBL" id="JADIKJ010000008">
    <property type="protein sequence ID" value="MFK2900394.1"/>
    <property type="molecule type" value="Genomic_DNA"/>
</dbReference>
<evidence type="ECO:0000313" key="2">
    <source>
        <dbReference type="Proteomes" id="UP001620461"/>
    </source>
</evidence>
<proteinExistence type="predicted"/>
<comment type="caution">
    <text evidence="1">The sequence shown here is derived from an EMBL/GenBank/DDBJ whole genome shotgun (WGS) entry which is preliminary data.</text>
</comment>
<dbReference type="Proteomes" id="UP001620461">
    <property type="component" value="Unassembled WGS sequence"/>
</dbReference>
<evidence type="ECO:0000313" key="1">
    <source>
        <dbReference type="EMBL" id="MFK2900394.1"/>
    </source>
</evidence>
<name>A0ABW8JH25_9GAMM</name>
<sequence>MYGKPLIALKRVAKNALHAVVAPHAVAACHAKERGKGWRYAKEKSVSLAEWAGNE</sequence>
<organism evidence="1 2">
    <name type="scientific">Dyella jejuensis</name>
    <dbReference type="NCBI Taxonomy" id="1432009"/>
    <lineage>
        <taxon>Bacteria</taxon>
        <taxon>Pseudomonadati</taxon>
        <taxon>Pseudomonadota</taxon>
        <taxon>Gammaproteobacteria</taxon>
        <taxon>Lysobacterales</taxon>
        <taxon>Rhodanobacteraceae</taxon>
        <taxon>Dyella</taxon>
    </lineage>
</organism>
<accession>A0ABW8JH25</accession>
<dbReference type="PROSITE" id="PS51257">
    <property type="entry name" value="PROKAR_LIPOPROTEIN"/>
    <property type="match status" value="1"/>
</dbReference>
<gene>
    <name evidence="1" type="ORF">ISP15_08605</name>
</gene>
<reference evidence="1 2" key="1">
    <citation type="submission" date="2020-10" db="EMBL/GenBank/DDBJ databases">
        <title>Phylogeny of dyella-like bacteria.</title>
        <authorList>
            <person name="Fu J."/>
        </authorList>
    </citation>
    <scope>NUCLEOTIDE SEQUENCE [LARGE SCALE GENOMIC DNA]</scope>
    <source>
        <strain evidence="1 2">JP1</strain>
    </source>
</reference>
<protein>
    <submittedName>
        <fullName evidence="1">Uncharacterized protein</fullName>
    </submittedName>
</protein>
<dbReference type="RefSeq" id="WP_404546853.1">
    <property type="nucleotide sequence ID" value="NZ_JADIKJ010000008.1"/>
</dbReference>